<feature type="region of interest" description="Disordered" evidence="12">
    <location>
        <begin position="227"/>
        <end position="287"/>
    </location>
</feature>
<evidence type="ECO:0000256" key="4">
    <source>
        <dbReference type="ARBA" id="ARBA00022448"/>
    </source>
</evidence>
<keyword evidence="14" id="KW-1185">Reference proteome</keyword>
<feature type="region of interest" description="Disordered" evidence="12">
    <location>
        <begin position="1"/>
        <end position="46"/>
    </location>
</feature>
<keyword evidence="6" id="KW-0999">Mitochondrion inner membrane</keyword>
<reference evidence="13" key="1">
    <citation type="submission" date="2018-03" db="EMBL/GenBank/DDBJ databases">
        <authorList>
            <person name="Guldener U."/>
        </authorList>
    </citation>
    <scope>NUCLEOTIDE SEQUENCE</scope>
</reference>
<feature type="compositionally biased region" description="Pro residues" evidence="12">
    <location>
        <begin position="227"/>
        <end position="236"/>
    </location>
</feature>
<comment type="subcellular location">
    <subcellularLocation>
        <location evidence="1">Mitochondrion inner membrane</location>
        <topology evidence="1">Single-pass membrane protein</topology>
    </subcellularLocation>
</comment>
<keyword evidence="7" id="KW-0653">Protein transport</keyword>
<feature type="compositionally biased region" description="Low complexity" evidence="12">
    <location>
        <begin position="8"/>
        <end position="31"/>
    </location>
</feature>
<evidence type="ECO:0000256" key="8">
    <source>
        <dbReference type="ARBA" id="ARBA00022989"/>
    </source>
</evidence>
<keyword evidence="4" id="KW-0813">Transport</keyword>
<gene>
    <name evidence="13" type="ORF">DNG_00403</name>
</gene>
<evidence type="ECO:0000256" key="1">
    <source>
        <dbReference type="ARBA" id="ARBA00004434"/>
    </source>
</evidence>
<proteinExistence type="inferred from homology"/>
<evidence type="ECO:0000256" key="3">
    <source>
        <dbReference type="ARBA" id="ARBA00020796"/>
    </source>
</evidence>
<organism evidence="13 14">
    <name type="scientific">Cephalotrichum gorgonifer</name>
    <dbReference type="NCBI Taxonomy" id="2041049"/>
    <lineage>
        <taxon>Eukaryota</taxon>
        <taxon>Fungi</taxon>
        <taxon>Dikarya</taxon>
        <taxon>Ascomycota</taxon>
        <taxon>Pezizomycotina</taxon>
        <taxon>Sordariomycetes</taxon>
        <taxon>Hypocreomycetidae</taxon>
        <taxon>Microascales</taxon>
        <taxon>Microascaceae</taxon>
        <taxon>Cephalotrichum</taxon>
    </lineage>
</organism>
<protein>
    <recommendedName>
        <fullName evidence="3">Mitochondrial import inner membrane translocase subunit TIM54</fullName>
    </recommendedName>
</protein>
<evidence type="ECO:0000313" key="13">
    <source>
        <dbReference type="EMBL" id="SPN96883.1"/>
    </source>
</evidence>
<comment type="caution">
    <text evidence="13">The sequence shown here is derived from an EMBL/GenBank/DDBJ whole genome shotgun (WGS) entry which is preliminary data.</text>
</comment>
<keyword evidence="11" id="KW-0472">Membrane</keyword>
<evidence type="ECO:0000256" key="2">
    <source>
        <dbReference type="ARBA" id="ARBA00006355"/>
    </source>
</evidence>
<accession>A0AAE8MPW8</accession>
<evidence type="ECO:0000256" key="11">
    <source>
        <dbReference type="ARBA" id="ARBA00023136"/>
    </source>
</evidence>
<evidence type="ECO:0000313" key="14">
    <source>
        <dbReference type="Proteomes" id="UP001187682"/>
    </source>
</evidence>
<keyword evidence="10" id="KW-0496">Mitochondrion</keyword>
<keyword evidence="8" id="KW-1133">Transmembrane helix</keyword>
<evidence type="ECO:0000256" key="12">
    <source>
        <dbReference type="SAM" id="MobiDB-lite"/>
    </source>
</evidence>
<evidence type="ECO:0000256" key="6">
    <source>
        <dbReference type="ARBA" id="ARBA00022792"/>
    </source>
</evidence>
<keyword evidence="5" id="KW-0812">Transmembrane</keyword>
<dbReference type="GO" id="GO:0015031">
    <property type="term" value="P:protein transport"/>
    <property type="evidence" value="ECO:0007669"/>
    <property type="project" value="UniProtKB-KW"/>
</dbReference>
<dbReference type="InterPro" id="IPR021056">
    <property type="entry name" value="Mt_import_IM_translocase_Tim54"/>
</dbReference>
<evidence type="ECO:0000256" key="5">
    <source>
        <dbReference type="ARBA" id="ARBA00022692"/>
    </source>
</evidence>
<dbReference type="EMBL" id="ONZQ02000001">
    <property type="protein sequence ID" value="SPN96883.1"/>
    <property type="molecule type" value="Genomic_DNA"/>
</dbReference>
<feature type="compositionally biased region" description="Polar residues" evidence="12">
    <location>
        <begin position="278"/>
        <end position="287"/>
    </location>
</feature>
<name>A0AAE8MPW8_9PEZI</name>
<dbReference type="Proteomes" id="UP001187682">
    <property type="component" value="Unassembled WGS sequence"/>
</dbReference>
<dbReference type="Pfam" id="PF11711">
    <property type="entry name" value="Tim54"/>
    <property type="match status" value="1"/>
</dbReference>
<evidence type="ECO:0000256" key="9">
    <source>
        <dbReference type="ARBA" id="ARBA00023010"/>
    </source>
</evidence>
<evidence type="ECO:0000256" key="10">
    <source>
        <dbReference type="ARBA" id="ARBA00023128"/>
    </source>
</evidence>
<comment type="similarity">
    <text evidence="2">Belongs to the TIM54 family.</text>
</comment>
<keyword evidence="9" id="KW-0811">Translocation</keyword>
<dbReference type="AlphaFoldDB" id="A0AAE8MPW8"/>
<feature type="compositionally biased region" description="Basic and acidic residues" evidence="12">
    <location>
        <begin position="247"/>
        <end position="272"/>
    </location>
</feature>
<dbReference type="GO" id="GO:0005743">
    <property type="term" value="C:mitochondrial inner membrane"/>
    <property type="evidence" value="ECO:0007669"/>
    <property type="project" value="UniProtKB-SubCell"/>
</dbReference>
<sequence length="472" mass="52395">MADTKPPADSAGAASNAAKSTPSAAAAADAAPKPPTKPSGNPALRMMGIPNLPKKLPSRNWMIFWALTSGLSAAIIYDKREKKRATAKWARVVAPLADQPLRNPNELPRKITVFLESPPGDGLRIAQDHFIEYVRPVLAASGLDWEFVQGRQQGDVRAAVAEKIRRSRKEVERPDEEVLATNDKAILESRQRSGIREYDGIKGDLVLGRHTWKEYIRGLHEGWLGPLDPPVLPEPPKALEADAAPQEAKDGADSAKEEPAKQEEADEKKPDRPPQPPSYNSTADYSSASLPHQIPAEFNPSTPIEFPHVLGFSATWTRFMWFLNRRKLADSTGREVAAICFAAARDWDNGSEEYPQTKALEKEEKYWPKSVFKTAEEEKKEAEKNGEELPAGPPKEKIWPVPVVADPRIVSRMRRFELLPEHEQLAKEVVVPEAEIEGWIKGSLRQLYGWGVEQIGGKKWSPNVGDISNESD</sequence>
<evidence type="ECO:0000256" key="7">
    <source>
        <dbReference type="ARBA" id="ARBA00022927"/>
    </source>
</evidence>